<dbReference type="InterPro" id="IPR012816">
    <property type="entry name" value="NADAR"/>
</dbReference>
<evidence type="ECO:0000313" key="2">
    <source>
        <dbReference type="EMBL" id="CAH1798618.1"/>
    </source>
</evidence>
<dbReference type="EMBL" id="CAIIXF020000011">
    <property type="protein sequence ID" value="CAH1798618.1"/>
    <property type="molecule type" value="Genomic_DNA"/>
</dbReference>
<dbReference type="Proteomes" id="UP000749559">
    <property type="component" value="Unassembled WGS sequence"/>
</dbReference>
<sequence length="223" mass="24796">MEESFPAPVERNRKILLPIYKAARVENMRASLTADTLIVDGRKYRVNDLQRLPEKIGFAASQRKVADVVTLFNSATSPLGRNYPCSFSDKGRIFHSVAQYVAYAQADMFEDHDAASRVMASQNPSACEKIGKNANGFSDALWKMRVEAVLEKANTLKFEQNPELIPCLRSTSGTDKIGECNPYDNFYGTGCKIADLVAGTPDQWPGKNINGNILKRLRDKLDS</sequence>
<dbReference type="OrthoDB" id="206452at2759"/>
<comment type="caution">
    <text evidence="2">The sequence shown here is derived from an EMBL/GenBank/DDBJ whole genome shotgun (WGS) entry which is preliminary data.</text>
</comment>
<keyword evidence="3" id="KW-1185">Reference proteome</keyword>
<evidence type="ECO:0000313" key="3">
    <source>
        <dbReference type="Proteomes" id="UP000749559"/>
    </source>
</evidence>
<evidence type="ECO:0000259" key="1">
    <source>
        <dbReference type="Pfam" id="PF08719"/>
    </source>
</evidence>
<reference evidence="2" key="1">
    <citation type="submission" date="2022-03" db="EMBL/GenBank/DDBJ databases">
        <authorList>
            <person name="Martin C."/>
        </authorList>
    </citation>
    <scope>NUCLEOTIDE SEQUENCE</scope>
</reference>
<feature type="domain" description="NADAR" evidence="1">
    <location>
        <begin position="83"/>
        <end position="221"/>
    </location>
</feature>
<dbReference type="AlphaFoldDB" id="A0A8S4PXG0"/>
<dbReference type="SUPFAM" id="SSF143990">
    <property type="entry name" value="YbiA-like"/>
    <property type="match status" value="1"/>
</dbReference>
<accession>A0A8S4PXG0</accession>
<gene>
    <name evidence="2" type="ORF">OFUS_LOCUS22745</name>
</gene>
<dbReference type="InterPro" id="IPR037238">
    <property type="entry name" value="YbiA-like_sf"/>
</dbReference>
<dbReference type="NCBIfam" id="TIGR02464">
    <property type="entry name" value="ribofla_fusion"/>
    <property type="match status" value="1"/>
</dbReference>
<dbReference type="CDD" id="cd15457">
    <property type="entry name" value="NADAR"/>
    <property type="match status" value="1"/>
</dbReference>
<protein>
    <recommendedName>
        <fullName evidence="1">NADAR domain-containing protein</fullName>
    </recommendedName>
</protein>
<dbReference type="Pfam" id="PF08719">
    <property type="entry name" value="NADAR"/>
    <property type="match status" value="1"/>
</dbReference>
<dbReference type="Gene3D" id="1.10.357.40">
    <property type="entry name" value="YbiA-like"/>
    <property type="match status" value="1"/>
</dbReference>
<organism evidence="2 3">
    <name type="scientific">Owenia fusiformis</name>
    <name type="common">Polychaete worm</name>
    <dbReference type="NCBI Taxonomy" id="6347"/>
    <lineage>
        <taxon>Eukaryota</taxon>
        <taxon>Metazoa</taxon>
        <taxon>Spiralia</taxon>
        <taxon>Lophotrochozoa</taxon>
        <taxon>Annelida</taxon>
        <taxon>Polychaeta</taxon>
        <taxon>Sedentaria</taxon>
        <taxon>Canalipalpata</taxon>
        <taxon>Sabellida</taxon>
        <taxon>Oweniida</taxon>
        <taxon>Oweniidae</taxon>
        <taxon>Owenia</taxon>
    </lineage>
</organism>
<proteinExistence type="predicted"/>
<name>A0A8S4PXG0_OWEFU</name>